<evidence type="ECO:0000313" key="14">
    <source>
        <dbReference type="Proteomes" id="UP000231480"/>
    </source>
</evidence>
<feature type="active site" description="Nucleophile" evidence="10 11">
    <location>
        <position position="80"/>
    </location>
</feature>
<dbReference type="Gene3D" id="3.40.50.880">
    <property type="match status" value="1"/>
</dbReference>
<comment type="function">
    <text evidence="10">IGPS catalyzes the conversion of PRFAR and glutamine to IGP, AICAR and glutamate. The HisH subunit catalyzes the hydrolysis of glutamine to glutamate and ammonia as part of the synthesis of IGP and AICAR. The resulting ammonia molecule is channeled to the active site of HisF.</text>
</comment>
<dbReference type="SUPFAM" id="SSF52317">
    <property type="entry name" value="Class I glutamine amidotransferase-like"/>
    <property type="match status" value="1"/>
</dbReference>
<evidence type="ECO:0000256" key="7">
    <source>
        <dbReference type="ARBA" id="ARBA00023239"/>
    </source>
</evidence>
<gene>
    <name evidence="10 13" type="primary">hisH</name>
    <name evidence="13" type="ORF">COX44_03030</name>
</gene>
<evidence type="ECO:0000256" key="1">
    <source>
        <dbReference type="ARBA" id="ARBA00005091"/>
    </source>
</evidence>
<dbReference type="Pfam" id="PF00117">
    <property type="entry name" value="GATase"/>
    <property type="match status" value="1"/>
</dbReference>
<feature type="active site" evidence="10 11">
    <location>
        <position position="186"/>
    </location>
</feature>
<dbReference type="NCBIfam" id="TIGR01855">
    <property type="entry name" value="IMP_synth_hisH"/>
    <property type="match status" value="1"/>
</dbReference>
<reference evidence="13 14" key="1">
    <citation type="submission" date="2017-09" db="EMBL/GenBank/DDBJ databases">
        <title>Depth-based differentiation of microbial function through sediment-hosted aquifers and enrichment of novel symbionts in the deep terrestrial subsurface.</title>
        <authorList>
            <person name="Probst A.J."/>
            <person name="Ladd B."/>
            <person name="Jarett J.K."/>
            <person name="Geller-Mcgrath D.E."/>
            <person name="Sieber C.M."/>
            <person name="Emerson J.B."/>
            <person name="Anantharaman K."/>
            <person name="Thomas B.C."/>
            <person name="Malmstrom R."/>
            <person name="Stieglmeier M."/>
            <person name="Klingl A."/>
            <person name="Woyke T."/>
            <person name="Ryan C.M."/>
            <person name="Banfield J.F."/>
        </authorList>
    </citation>
    <scope>NUCLEOTIDE SEQUENCE [LARGE SCALE GENOMIC DNA]</scope>
    <source>
        <strain evidence="13">CG23_combo_of_CG06-09_8_20_14_all_37_13</strain>
    </source>
</reference>
<keyword evidence="6 10" id="KW-0368">Histidine biosynthesis</keyword>
<dbReference type="InterPro" id="IPR010139">
    <property type="entry name" value="Imidazole-glycPsynth_HisH"/>
</dbReference>
<dbReference type="Proteomes" id="UP000231480">
    <property type="component" value="Unassembled WGS sequence"/>
</dbReference>
<evidence type="ECO:0000256" key="3">
    <source>
        <dbReference type="ARBA" id="ARBA00022605"/>
    </source>
</evidence>
<evidence type="ECO:0000259" key="12">
    <source>
        <dbReference type="Pfam" id="PF00117"/>
    </source>
</evidence>
<comment type="subcellular location">
    <subcellularLocation>
        <location evidence="10">Cytoplasm</location>
    </subcellularLocation>
</comment>
<evidence type="ECO:0000256" key="4">
    <source>
        <dbReference type="ARBA" id="ARBA00022801"/>
    </source>
</evidence>
<keyword evidence="3 10" id="KW-0028">Amino-acid biosynthesis</keyword>
<dbReference type="PIRSF" id="PIRSF000495">
    <property type="entry name" value="Amidotransf_hisH"/>
    <property type="match status" value="1"/>
</dbReference>
<dbReference type="GO" id="GO:0016829">
    <property type="term" value="F:lyase activity"/>
    <property type="evidence" value="ECO:0007669"/>
    <property type="project" value="UniProtKB-KW"/>
</dbReference>
<proteinExistence type="inferred from homology"/>
<protein>
    <recommendedName>
        <fullName evidence="10">Imidazole glycerol phosphate synthase subunit HisH</fullName>
        <ecNumber evidence="10">4.3.2.10</ecNumber>
    </recommendedName>
    <alternativeName>
        <fullName evidence="10">IGP synthase glutaminase subunit</fullName>
        <ecNumber evidence="10">3.5.1.2</ecNumber>
    </alternativeName>
    <alternativeName>
        <fullName evidence="10">IGP synthase subunit HisH</fullName>
    </alternativeName>
    <alternativeName>
        <fullName evidence="10">ImGP synthase subunit HisH</fullName>
        <shortName evidence="10">IGPS subunit HisH</shortName>
    </alternativeName>
</protein>
<evidence type="ECO:0000256" key="8">
    <source>
        <dbReference type="ARBA" id="ARBA00047838"/>
    </source>
</evidence>
<dbReference type="PANTHER" id="PTHR42701:SF1">
    <property type="entry name" value="IMIDAZOLE GLYCEROL PHOSPHATE SYNTHASE SUBUNIT HISH"/>
    <property type="match status" value="1"/>
</dbReference>
<keyword evidence="7 10" id="KW-0456">Lyase</keyword>
<evidence type="ECO:0000256" key="10">
    <source>
        <dbReference type="HAMAP-Rule" id="MF_00278"/>
    </source>
</evidence>
<comment type="subunit">
    <text evidence="2 10">Heterodimer of HisH and HisF.</text>
</comment>
<dbReference type="InterPro" id="IPR029062">
    <property type="entry name" value="Class_I_gatase-like"/>
</dbReference>
<evidence type="ECO:0000313" key="13">
    <source>
        <dbReference type="EMBL" id="PIP16853.1"/>
    </source>
</evidence>
<dbReference type="PANTHER" id="PTHR42701">
    <property type="entry name" value="IMIDAZOLE GLYCEROL PHOSPHATE SYNTHASE SUBUNIT HISH"/>
    <property type="match status" value="1"/>
</dbReference>
<keyword evidence="4 10" id="KW-0378">Hydrolase</keyword>
<dbReference type="EMBL" id="PCRH01000067">
    <property type="protein sequence ID" value="PIP16853.1"/>
    <property type="molecule type" value="Genomic_DNA"/>
</dbReference>
<dbReference type="GO" id="GO:0000105">
    <property type="term" value="P:L-histidine biosynthetic process"/>
    <property type="evidence" value="ECO:0007669"/>
    <property type="project" value="UniProtKB-UniRule"/>
</dbReference>
<evidence type="ECO:0000256" key="11">
    <source>
        <dbReference type="PIRSR" id="PIRSR000495-1"/>
    </source>
</evidence>
<comment type="catalytic activity">
    <reaction evidence="9 10">
        <text>L-glutamine + H2O = L-glutamate + NH4(+)</text>
        <dbReference type="Rhea" id="RHEA:15889"/>
        <dbReference type="ChEBI" id="CHEBI:15377"/>
        <dbReference type="ChEBI" id="CHEBI:28938"/>
        <dbReference type="ChEBI" id="CHEBI:29985"/>
        <dbReference type="ChEBI" id="CHEBI:58359"/>
        <dbReference type="EC" id="3.5.1.2"/>
    </reaction>
</comment>
<comment type="catalytic activity">
    <reaction evidence="8 10">
        <text>5-[(5-phospho-1-deoxy-D-ribulos-1-ylimino)methylamino]-1-(5-phospho-beta-D-ribosyl)imidazole-4-carboxamide + L-glutamine = D-erythro-1-(imidazol-4-yl)glycerol 3-phosphate + 5-amino-1-(5-phospho-beta-D-ribosyl)imidazole-4-carboxamide + L-glutamate + H(+)</text>
        <dbReference type="Rhea" id="RHEA:24793"/>
        <dbReference type="ChEBI" id="CHEBI:15378"/>
        <dbReference type="ChEBI" id="CHEBI:29985"/>
        <dbReference type="ChEBI" id="CHEBI:58278"/>
        <dbReference type="ChEBI" id="CHEBI:58359"/>
        <dbReference type="ChEBI" id="CHEBI:58475"/>
        <dbReference type="ChEBI" id="CHEBI:58525"/>
        <dbReference type="EC" id="4.3.2.10"/>
    </reaction>
</comment>
<evidence type="ECO:0000256" key="2">
    <source>
        <dbReference type="ARBA" id="ARBA00011152"/>
    </source>
</evidence>
<dbReference type="GO" id="GO:0004359">
    <property type="term" value="F:glutaminase activity"/>
    <property type="evidence" value="ECO:0007669"/>
    <property type="project" value="UniProtKB-EC"/>
</dbReference>
<comment type="pathway">
    <text evidence="1 10">Amino-acid biosynthesis; L-histidine biosynthesis; L-histidine from 5-phospho-alpha-D-ribose 1-diphosphate: step 5/9.</text>
</comment>
<dbReference type="HAMAP" id="MF_00278">
    <property type="entry name" value="HisH"/>
    <property type="match status" value="1"/>
</dbReference>
<dbReference type="EC" id="3.5.1.2" evidence="10"/>
<sequence length="204" mass="22696">MIAIVNYGLGNIRAFVSVYKNLNISCIIAAKADDLKGADKIILPGVGAFDYAMQLLQKSGMKEYIDRLVLKQKIPILGICVGMQMMAYSSEEGILPGLGWVRGRVKKINASKLAQKTHLPHMGWNSVKTLKLSKLFTNFEPNPIFYFLHSYCFACSNKKDVLAVTEYGETFASAVNSDNIYGVQFHPEKSHQNGIQLLKNFANL</sequence>
<feature type="active site" evidence="10 11">
    <location>
        <position position="188"/>
    </location>
</feature>
<comment type="caution">
    <text evidence="13">The sequence shown here is derived from an EMBL/GenBank/DDBJ whole genome shotgun (WGS) entry which is preliminary data.</text>
</comment>
<keyword evidence="10" id="KW-0963">Cytoplasm</keyword>
<evidence type="ECO:0000256" key="9">
    <source>
        <dbReference type="ARBA" id="ARBA00049534"/>
    </source>
</evidence>
<dbReference type="AlphaFoldDB" id="A0A2G9YDP6"/>
<organism evidence="13 14">
    <name type="scientific">Candidatus Portnoybacteria bacterium CG23_combo_of_CG06-09_8_20_14_all_37_13</name>
    <dbReference type="NCBI Taxonomy" id="1974819"/>
    <lineage>
        <taxon>Bacteria</taxon>
        <taxon>Candidatus Portnoyibacteriota</taxon>
    </lineage>
</organism>
<dbReference type="UniPathway" id="UPA00031">
    <property type="reaction ID" value="UER00010"/>
</dbReference>
<dbReference type="PROSITE" id="PS51273">
    <property type="entry name" value="GATASE_TYPE_1"/>
    <property type="match status" value="1"/>
</dbReference>
<dbReference type="InterPro" id="IPR017926">
    <property type="entry name" value="GATASE"/>
</dbReference>
<evidence type="ECO:0000256" key="5">
    <source>
        <dbReference type="ARBA" id="ARBA00022962"/>
    </source>
</evidence>
<feature type="domain" description="Glutamine amidotransferase" evidence="12">
    <location>
        <begin position="16"/>
        <end position="201"/>
    </location>
</feature>
<dbReference type="GO" id="GO:0000107">
    <property type="term" value="F:imidazoleglycerol-phosphate synthase activity"/>
    <property type="evidence" value="ECO:0007669"/>
    <property type="project" value="UniProtKB-UniRule"/>
</dbReference>
<accession>A0A2G9YDP6</accession>
<name>A0A2G9YDP6_9BACT</name>
<dbReference type="GO" id="GO:0005737">
    <property type="term" value="C:cytoplasm"/>
    <property type="evidence" value="ECO:0007669"/>
    <property type="project" value="UniProtKB-SubCell"/>
</dbReference>
<dbReference type="CDD" id="cd01748">
    <property type="entry name" value="GATase1_IGP_Synthase"/>
    <property type="match status" value="1"/>
</dbReference>
<dbReference type="EC" id="4.3.2.10" evidence="10"/>
<evidence type="ECO:0000256" key="6">
    <source>
        <dbReference type="ARBA" id="ARBA00023102"/>
    </source>
</evidence>
<keyword evidence="5 10" id="KW-0315">Glutamine amidotransferase</keyword>